<dbReference type="OrthoDB" id="1740797at2759"/>
<reference evidence="1 2" key="1">
    <citation type="journal article" date="2014" name="Nature">
        <title>The genome of the recently domesticated crop plant sugar beet (Beta vulgaris).</title>
        <authorList>
            <person name="Dohm J.C."/>
            <person name="Minoche A.E."/>
            <person name="Holtgrawe D."/>
            <person name="Capella-Gutierrez S."/>
            <person name="Zakrzewski F."/>
            <person name="Tafer H."/>
            <person name="Rupp O."/>
            <person name="Sorensen T.R."/>
            <person name="Stracke R."/>
            <person name="Reinhardt R."/>
            <person name="Goesmann A."/>
            <person name="Kraft T."/>
            <person name="Schulz B."/>
            <person name="Stadler P.F."/>
            <person name="Schmidt T."/>
            <person name="Gabaldon T."/>
            <person name="Lehrach H."/>
            <person name="Weisshaar B."/>
            <person name="Himmelbauer H."/>
        </authorList>
    </citation>
    <scope>NUCLEOTIDE SEQUENCE [LARGE SCALE GENOMIC DNA]</scope>
    <source>
        <tissue evidence="1">Taproot</tissue>
    </source>
</reference>
<protein>
    <recommendedName>
        <fullName evidence="3">Retrotransposon gag domain-containing protein</fullName>
    </recommendedName>
</protein>
<dbReference type="AlphaFoldDB" id="A0A0J7YLR7"/>
<dbReference type="PANTHER" id="PTHR33223:SF11">
    <property type="entry name" value="ELEMENT PROTEIN, PUTATIVE-RELATED"/>
    <property type="match status" value="1"/>
</dbReference>
<gene>
    <name evidence="1" type="ORF">BVRB_019180</name>
</gene>
<dbReference type="EMBL" id="KQ128755">
    <property type="protein sequence ID" value="KMS64546.1"/>
    <property type="molecule type" value="Genomic_DNA"/>
</dbReference>
<dbReference type="Proteomes" id="UP000035740">
    <property type="component" value="Unassembled WGS sequence"/>
</dbReference>
<dbReference type="OMA" id="MANEDPN"/>
<evidence type="ECO:0008006" key="3">
    <source>
        <dbReference type="Google" id="ProtNLM"/>
    </source>
</evidence>
<evidence type="ECO:0000313" key="1">
    <source>
        <dbReference type="EMBL" id="KMS64546.1"/>
    </source>
</evidence>
<dbReference type="eggNOG" id="KOG0017">
    <property type="taxonomic scope" value="Eukaryota"/>
</dbReference>
<keyword evidence="2" id="KW-1185">Reference proteome</keyword>
<sequence length="109" mass="12241">MGEEATKTLWEYGVPDTTTGALSSIVRPAINATNYELKPQFIQFISNDSFAGLPNECPVSHIASFLEKCDTVKINNVSEDAIRLRLFPFSLRDRAKEWLRDEGVGTFDK</sequence>
<name>A0A0J7YLR7_BETVV</name>
<dbReference type="Gramene" id="KMS64546">
    <property type="protein sequence ID" value="KMS64546"/>
    <property type="gene ID" value="BVRB_019180"/>
</dbReference>
<organism evidence="1 2">
    <name type="scientific">Beta vulgaris subsp. vulgaris</name>
    <name type="common">Beet</name>
    <dbReference type="NCBI Taxonomy" id="3555"/>
    <lineage>
        <taxon>Eukaryota</taxon>
        <taxon>Viridiplantae</taxon>
        <taxon>Streptophyta</taxon>
        <taxon>Embryophyta</taxon>
        <taxon>Tracheophyta</taxon>
        <taxon>Spermatophyta</taxon>
        <taxon>Magnoliopsida</taxon>
        <taxon>eudicotyledons</taxon>
        <taxon>Gunneridae</taxon>
        <taxon>Pentapetalae</taxon>
        <taxon>Caryophyllales</taxon>
        <taxon>Chenopodiaceae</taxon>
        <taxon>Betoideae</taxon>
        <taxon>Beta</taxon>
    </lineage>
</organism>
<evidence type="ECO:0000313" key="2">
    <source>
        <dbReference type="Proteomes" id="UP000035740"/>
    </source>
</evidence>
<proteinExistence type="predicted"/>
<accession>A0A0J7YLR7</accession>
<feature type="non-terminal residue" evidence="1">
    <location>
        <position position="109"/>
    </location>
</feature>
<dbReference type="PANTHER" id="PTHR33223">
    <property type="entry name" value="CCHC-TYPE DOMAIN-CONTAINING PROTEIN"/>
    <property type="match status" value="1"/>
</dbReference>